<dbReference type="InterPro" id="IPR058240">
    <property type="entry name" value="rSAM_sf"/>
</dbReference>
<organism evidence="6 7">
    <name type="scientific">Mannheimia granulomatis</name>
    <dbReference type="NCBI Taxonomy" id="85402"/>
    <lineage>
        <taxon>Bacteria</taxon>
        <taxon>Pseudomonadati</taxon>
        <taxon>Pseudomonadota</taxon>
        <taxon>Gammaproteobacteria</taxon>
        <taxon>Pasteurellales</taxon>
        <taxon>Pasteurellaceae</taxon>
        <taxon>Mannheimia</taxon>
    </lineage>
</organism>
<dbReference type="RefSeq" id="WP_165888186.1">
    <property type="nucleotide sequence ID" value="NZ_CP015030.1"/>
</dbReference>
<evidence type="ECO:0000256" key="2">
    <source>
        <dbReference type="ARBA" id="ARBA00022691"/>
    </source>
</evidence>
<dbReference type="Pfam" id="PF13353">
    <property type="entry name" value="Fer4_12"/>
    <property type="match status" value="1"/>
</dbReference>
<dbReference type="Proteomes" id="UP000501366">
    <property type="component" value="Chromosome"/>
</dbReference>
<dbReference type="NCBIfam" id="TIGR02826">
    <property type="entry name" value="RNR_activ_nrdG3"/>
    <property type="match status" value="1"/>
</dbReference>
<dbReference type="InterPro" id="IPR007197">
    <property type="entry name" value="rSAM"/>
</dbReference>
<proteinExistence type="predicted"/>
<evidence type="ECO:0000313" key="6">
    <source>
        <dbReference type="EMBL" id="QIM65912.1"/>
    </source>
</evidence>
<keyword evidence="4" id="KW-0408">Iron</keyword>
<evidence type="ECO:0000256" key="4">
    <source>
        <dbReference type="ARBA" id="ARBA00023004"/>
    </source>
</evidence>
<dbReference type="SUPFAM" id="SSF102114">
    <property type="entry name" value="Radical SAM enzymes"/>
    <property type="match status" value="1"/>
</dbReference>
<dbReference type="SFLD" id="SFLDS00029">
    <property type="entry name" value="Radical_SAM"/>
    <property type="match status" value="1"/>
</dbReference>
<sequence>MENLRFNSEQIVWQEVPNETSLAFLITGCPLGCKGCHSADSWKACNGTVLTPEYLSHRLTRYQGLISCVLFMGGEWKAEKLTPLLSLAKQQGLKTCLYTGLEKDQLPECLLAELTYLKTGRWIAERGGLESLTTNQRFIDLRSNQNLNHLFIKGDLI</sequence>
<gene>
    <name evidence="6" type="ORF">A4G16_00215</name>
</gene>
<dbReference type="KEGG" id="mgra:A4G16_00215"/>
<dbReference type="InterPro" id="IPR014191">
    <property type="entry name" value="Anaer_RNR_activator"/>
</dbReference>
<reference evidence="6 7" key="1">
    <citation type="submission" date="2016-03" db="EMBL/GenBank/DDBJ databases">
        <authorList>
            <person name="Bojesen A.M."/>
            <person name="Planet P."/>
            <person name="Hansen M.J."/>
        </authorList>
    </citation>
    <scope>NUCLEOTIDE SEQUENCE [LARGE SCALE GENOMIC DNA]</scope>
    <source>
        <strain evidence="6 7">B 234/94</strain>
    </source>
</reference>
<protein>
    <submittedName>
        <fullName evidence="6">Anaerobic ribonucleoside-triphosphate reductase activating protein</fullName>
    </submittedName>
</protein>
<dbReference type="GO" id="GO:0051536">
    <property type="term" value="F:iron-sulfur cluster binding"/>
    <property type="evidence" value="ECO:0007669"/>
    <property type="project" value="UniProtKB-KW"/>
</dbReference>
<dbReference type="EMBL" id="CP015030">
    <property type="protein sequence ID" value="QIM65912.1"/>
    <property type="molecule type" value="Genomic_DNA"/>
</dbReference>
<evidence type="ECO:0000256" key="1">
    <source>
        <dbReference type="ARBA" id="ARBA00001966"/>
    </source>
</evidence>
<dbReference type="GO" id="GO:0003824">
    <property type="term" value="F:catalytic activity"/>
    <property type="evidence" value="ECO:0007669"/>
    <property type="project" value="InterPro"/>
</dbReference>
<evidence type="ECO:0000256" key="3">
    <source>
        <dbReference type="ARBA" id="ARBA00022723"/>
    </source>
</evidence>
<name>A0A6G8JFC3_9PAST</name>
<dbReference type="Gene3D" id="3.20.20.70">
    <property type="entry name" value="Aldolase class I"/>
    <property type="match status" value="1"/>
</dbReference>
<dbReference type="AlphaFoldDB" id="A0A6G8JFC3"/>
<evidence type="ECO:0000256" key="5">
    <source>
        <dbReference type="ARBA" id="ARBA00023014"/>
    </source>
</evidence>
<comment type="cofactor">
    <cofactor evidence="1">
        <name>[4Fe-4S] cluster</name>
        <dbReference type="ChEBI" id="CHEBI:49883"/>
    </cofactor>
</comment>
<dbReference type="GO" id="GO:0046872">
    <property type="term" value="F:metal ion binding"/>
    <property type="evidence" value="ECO:0007669"/>
    <property type="project" value="UniProtKB-KW"/>
</dbReference>
<evidence type="ECO:0000313" key="7">
    <source>
        <dbReference type="Proteomes" id="UP000501366"/>
    </source>
</evidence>
<keyword evidence="5" id="KW-0411">Iron-sulfur</keyword>
<keyword evidence="2" id="KW-0949">S-adenosyl-L-methionine</keyword>
<accession>A0A6G8JFC3</accession>
<dbReference type="InterPro" id="IPR013785">
    <property type="entry name" value="Aldolase_TIM"/>
</dbReference>
<keyword evidence="3" id="KW-0479">Metal-binding</keyword>